<accession>A0A849BVE4</accession>
<gene>
    <name evidence="1" type="ORF">HLB23_04085</name>
</gene>
<dbReference type="RefSeq" id="WP_084522229.1">
    <property type="nucleotide sequence ID" value="NZ_JABELX010000001.1"/>
</dbReference>
<keyword evidence="2" id="KW-1185">Reference proteome</keyword>
<proteinExistence type="predicted"/>
<evidence type="ECO:0000313" key="1">
    <source>
        <dbReference type="EMBL" id="NNH69058.1"/>
    </source>
</evidence>
<organism evidence="1 2">
    <name type="scientific">Nocardia uniformis</name>
    <dbReference type="NCBI Taxonomy" id="53432"/>
    <lineage>
        <taxon>Bacteria</taxon>
        <taxon>Bacillati</taxon>
        <taxon>Actinomycetota</taxon>
        <taxon>Actinomycetes</taxon>
        <taxon>Mycobacteriales</taxon>
        <taxon>Nocardiaceae</taxon>
        <taxon>Nocardia</taxon>
    </lineage>
</organism>
<name>A0A849BVE4_9NOCA</name>
<dbReference type="InterPro" id="IPR025350">
    <property type="entry name" value="DUF4254"/>
</dbReference>
<protein>
    <submittedName>
        <fullName evidence="1">DUF4254 domain-containing protein</fullName>
    </submittedName>
</protein>
<dbReference type="Proteomes" id="UP000586827">
    <property type="component" value="Unassembled WGS sequence"/>
</dbReference>
<dbReference type="Pfam" id="PF14063">
    <property type="entry name" value="DUF4254"/>
    <property type="match status" value="1"/>
</dbReference>
<comment type="caution">
    <text evidence="1">The sequence shown here is derived from an EMBL/GenBank/DDBJ whole genome shotgun (WGS) entry which is preliminary data.</text>
</comment>
<evidence type="ECO:0000313" key="2">
    <source>
        <dbReference type="Proteomes" id="UP000586827"/>
    </source>
</evidence>
<sequence>MTLNSLGPGGHRYQPATLCGPPRTMPTWHEIHLAMCGDNIADVLCAAAHVLTQVHTPPTGPGSSIDSARAALIATIDHLVTTRIPRPDPDAAMHTESVGAVIDRMAASAALALHQLEVLGGADPATHHTWTRLAELEIAYPDLAAEICAGRKRLPRTDIHPQ</sequence>
<dbReference type="EMBL" id="JABELX010000001">
    <property type="protein sequence ID" value="NNH69058.1"/>
    <property type="molecule type" value="Genomic_DNA"/>
</dbReference>
<reference evidence="1 2" key="1">
    <citation type="submission" date="2020-05" db="EMBL/GenBank/DDBJ databases">
        <title>MicrobeNet Type strains.</title>
        <authorList>
            <person name="Nicholson A.C."/>
        </authorList>
    </citation>
    <scope>NUCLEOTIDE SEQUENCE [LARGE SCALE GENOMIC DNA]</scope>
    <source>
        <strain evidence="1 2">JCM 3224</strain>
    </source>
</reference>
<dbReference type="AlphaFoldDB" id="A0A849BVE4"/>